<gene>
    <name evidence="2" type="ORF">SAMN05421803_11845</name>
</gene>
<dbReference type="RefSeq" id="WP_073381771.1">
    <property type="nucleotide sequence ID" value="NZ_FQZK01000018.1"/>
</dbReference>
<feature type="region of interest" description="Disordered" evidence="1">
    <location>
        <begin position="1"/>
        <end position="28"/>
    </location>
</feature>
<evidence type="ECO:0000313" key="2">
    <source>
        <dbReference type="EMBL" id="SHK35220.1"/>
    </source>
</evidence>
<dbReference type="Proteomes" id="UP000184452">
    <property type="component" value="Unassembled WGS sequence"/>
</dbReference>
<evidence type="ECO:0000256" key="1">
    <source>
        <dbReference type="SAM" id="MobiDB-lite"/>
    </source>
</evidence>
<feature type="compositionally biased region" description="Basic and acidic residues" evidence="1">
    <location>
        <begin position="16"/>
        <end position="28"/>
    </location>
</feature>
<dbReference type="AlphaFoldDB" id="A0A1M6RS35"/>
<name>A0A1M6RS35_9ACTN</name>
<reference evidence="2 3" key="1">
    <citation type="submission" date="2016-11" db="EMBL/GenBank/DDBJ databases">
        <authorList>
            <person name="Jaros S."/>
            <person name="Januszkiewicz K."/>
            <person name="Wedrychowicz H."/>
        </authorList>
    </citation>
    <scope>NUCLEOTIDE SEQUENCE [LARGE SCALE GENOMIC DNA]</scope>
    <source>
        <strain evidence="2 3">CGMCC 4.5723</strain>
    </source>
</reference>
<keyword evidence="3" id="KW-1185">Reference proteome</keyword>
<accession>A0A1M6RS35</accession>
<dbReference type="EMBL" id="FQZK01000018">
    <property type="protein sequence ID" value="SHK35220.1"/>
    <property type="molecule type" value="Genomic_DNA"/>
</dbReference>
<evidence type="ECO:0000313" key="3">
    <source>
        <dbReference type="Proteomes" id="UP000184452"/>
    </source>
</evidence>
<organism evidence="2 3">
    <name type="scientific">Nocardiopsis flavescens</name>
    <dbReference type="NCBI Taxonomy" id="758803"/>
    <lineage>
        <taxon>Bacteria</taxon>
        <taxon>Bacillati</taxon>
        <taxon>Actinomycetota</taxon>
        <taxon>Actinomycetes</taxon>
        <taxon>Streptosporangiales</taxon>
        <taxon>Nocardiopsidaceae</taxon>
        <taxon>Nocardiopsis</taxon>
    </lineage>
</organism>
<protein>
    <submittedName>
        <fullName evidence="2">Uncharacterized protein</fullName>
    </submittedName>
</protein>
<sequence length="94" mass="9932">MIPAHQYPVPTTTRRARTEAFSDASRSREGGIDAAALREALAAAAEHLRRWRGETGDGRAQALEDAALMGAVNAAVVAYEDARVSALLAVDAMP</sequence>
<proteinExistence type="predicted"/>